<dbReference type="AlphaFoldDB" id="A0A843UYB6"/>
<feature type="domain" description="PPIase cyclophilin-type" evidence="1">
    <location>
        <begin position="4"/>
        <end position="63"/>
    </location>
</feature>
<keyword evidence="3" id="KW-1185">Reference proteome</keyword>
<evidence type="ECO:0000313" key="3">
    <source>
        <dbReference type="Proteomes" id="UP000652761"/>
    </source>
</evidence>
<evidence type="ECO:0000313" key="2">
    <source>
        <dbReference type="EMBL" id="MQL88651.1"/>
    </source>
</evidence>
<reference evidence="2" key="1">
    <citation type="submission" date="2017-07" db="EMBL/GenBank/DDBJ databases">
        <title>Taro Niue Genome Assembly and Annotation.</title>
        <authorList>
            <person name="Atibalentja N."/>
            <person name="Keating K."/>
            <person name="Fields C.J."/>
        </authorList>
    </citation>
    <scope>NUCLEOTIDE SEQUENCE</scope>
    <source>
        <strain evidence="2">Niue_2</strain>
        <tissue evidence="2">Leaf</tissue>
    </source>
</reference>
<proteinExistence type="predicted"/>
<dbReference type="OrthoDB" id="408413at2759"/>
<evidence type="ECO:0000259" key="1">
    <source>
        <dbReference type="Pfam" id="PF00160"/>
    </source>
</evidence>
<sequence length="91" mass="10052">MNHVFRVDKGFVAQVADVVGGRSAPMNEEQRTEAEKTVVGEFSNVKHVRGVLSMGRDRNASHKAKGKGLLPVNLIRHSTGEKQIFLVWISP</sequence>
<dbReference type="PANTHER" id="PTHR47511:SF1">
    <property type="entry name" value="PEPTIDYL-PROLYL CIS-TRANS ISOMERASE CYP23"/>
    <property type="match status" value="1"/>
</dbReference>
<dbReference type="InterPro" id="IPR044233">
    <property type="entry name" value="CYP23-like"/>
</dbReference>
<comment type="caution">
    <text evidence="2">The sequence shown here is derived from an EMBL/GenBank/DDBJ whole genome shotgun (WGS) entry which is preliminary data.</text>
</comment>
<dbReference type="GO" id="GO:0003755">
    <property type="term" value="F:peptidyl-prolyl cis-trans isomerase activity"/>
    <property type="evidence" value="ECO:0007669"/>
    <property type="project" value="InterPro"/>
</dbReference>
<dbReference type="PANTHER" id="PTHR47511">
    <property type="entry name" value="PEPTIDYL-PROLYL CIS-TRANS ISOMERASE CYP23"/>
    <property type="match status" value="1"/>
</dbReference>
<organism evidence="2 3">
    <name type="scientific">Colocasia esculenta</name>
    <name type="common">Wild taro</name>
    <name type="synonym">Arum esculentum</name>
    <dbReference type="NCBI Taxonomy" id="4460"/>
    <lineage>
        <taxon>Eukaryota</taxon>
        <taxon>Viridiplantae</taxon>
        <taxon>Streptophyta</taxon>
        <taxon>Embryophyta</taxon>
        <taxon>Tracheophyta</taxon>
        <taxon>Spermatophyta</taxon>
        <taxon>Magnoliopsida</taxon>
        <taxon>Liliopsida</taxon>
        <taxon>Araceae</taxon>
        <taxon>Aroideae</taxon>
        <taxon>Colocasieae</taxon>
        <taxon>Colocasia</taxon>
    </lineage>
</organism>
<dbReference type="Proteomes" id="UP000652761">
    <property type="component" value="Unassembled WGS sequence"/>
</dbReference>
<dbReference type="EMBL" id="NMUH01001076">
    <property type="protein sequence ID" value="MQL88651.1"/>
    <property type="molecule type" value="Genomic_DNA"/>
</dbReference>
<accession>A0A843UYB6</accession>
<protein>
    <recommendedName>
        <fullName evidence="1">PPIase cyclophilin-type domain-containing protein</fullName>
    </recommendedName>
</protein>
<dbReference type="Pfam" id="PF00160">
    <property type="entry name" value="Pro_isomerase"/>
    <property type="match status" value="1"/>
</dbReference>
<name>A0A843UYB6_COLES</name>
<gene>
    <name evidence="2" type="ORF">Taro_021216</name>
</gene>
<dbReference type="InterPro" id="IPR002130">
    <property type="entry name" value="Cyclophilin-type_PPIase_dom"/>
</dbReference>